<dbReference type="RefSeq" id="WP_029547837.1">
    <property type="nucleotide sequence ID" value="NZ_CAIGKD010000008.1"/>
</dbReference>
<dbReference type="NCBIfam" id="TIGR01845">
    <property type="entry name" value="outer_NodT"/>
    <property type="match status" value="1"/>
</dbReference>
<comment type="similarity">
    <text evidence="1 2">Belongs to the outer membrane factor (OMF) (TC 1.B.17) family.</text>
</comment>
<reference evidence="3 4" key="1">
    <citation type="submission" date="2014-03" db="EMBL/GenBank/DDBJ databases">
        <title>Genome sequence of Sphingobium yanoikuyae B1.</title>
        <authorList>
            <person name="Gan H.M."/>
            <person name="Gan H.Y."/>
            <person name="Savka M.A."/>
        </authorList>
    </citation>
    <scope>NUCLEOTIDE SEQUENCE [LARGE SCALE GENOMIC DNA]</scope>
    <source>
        <strain evidence="3 4">B1</strain>
    </source>
</reference>
<dbReference type="Gene3D" id="2.20.200.10">
    <property type="entry name" value="Outer membrane efflux proteins (OEP)"/>
    <property type="match status" value="1"/>
</dbReference>
<comment type="caution">
    <text evidence="3">The sequence shown here is derived from an EMBL/GenBank/DDBJ whole genome shotgun (WGS) entry which is preliminary data.</text>
</comment>
<dbReference type="Gene3D" id="1.20.1600.10">
    <property type="entry name" value="Outer membrane efflux proteins (OEP)"/>
    <property type="match status" value="1"/>
</dbReference>
<keyword evidence="2" id="KW-0812">Transmembrane</keyword>
<dbReference type="GO" id="GO:0005886">
    <property type="term" value="C:plasma membrane"/>
    <property type="evidence" value="ECO:0007669"/>
    <property type="project" value="UniProtKB-SubCell"/>
</dbReference>
<dbReference type="PROSITE" id="PS51257">
    <property type="entry name" value="PROKAR_LIPOPROTEIN"/>
    <property type="match status" value="1"/>
</dbReference>
<name>A0A084E4Y3_SPHYA</name>
<dbReference type="AlphaFoldDB" id="A0A084E4Y3"/>
<sequence length="468" mass="48846">MKTAILHACLMTAGLLASGCVSQQGAPPASGLTQAPPPFSRGEHVIDRPLPENWWQLFNDSQLDALVEASLAANADLRAAFANLEAARAATRQADAARLPQPILESSAAIDNPAGQPSAANVSSSDYDAAATISWDIDLFGRLRAGALAARADAQAQAAALDGVRVAVAADTVLAYIDLCAARQNGAVAYKIVDAQERNLKAVREQLSAGEVSPLEVAQAASLLEASRATIPAFDAAAASARFRLATLQGLPPTTPQMAKVDCTLLPRASSEVPIGDGAALLARRPDIREAERKLASATAKITIARAELYPRITLGGALGLLSGAFSASASPLISWSFPNQAPARAKIAQAQAAERAALASFDNAVLRALREVETGLAGLQSEAIRNQALDRAREAAGLYARRTSARARIGDASPLLVIDAERTLATAALQKGQSDHLLAQSYISLFRALGGGWQRAPEPLDPVRVME</sequence>
<comment type="subcellular location">
    <subcellularLocation>
        <location evidence="2">Cell membrane</location>
        <topology evidence="2">Lipid-anchor</topology>
    </subcellularLocation>
</comment>
<keyword evidence="2" id="KW-0449">Lipoprotein</keyword>
<organism evidence="3 4">
    <name type="scientific">Sphingobium yanoikuyae</name>
    <name type="common">Sphingomonas yanoikuyae</name>
    <dbReference type="NCBI Taxonomy" id="13690"/>
    <lineage>
        <taxon>Bacteria</taxon>
        <taxon>Pseudomonadati</taxon>
        <taxon>Pseudomonadota</taxon>
        <taxon>Alphaproteobacteria</taxon>
        <taxon>Sphingomonadales</taxon>
        <taxon>Sphingomonadaceae</taxon>
        <taxon>Sphingobium</taxon>
    </lineage>
</organism>
<keyword evidence="2" id="KW-1134">Transmembrane beta strand</keyword>
<evidence type="ECO:0000256" key="1">
    <source>
        <dbReference type="ARBA" id="ARBA00007613"/>
    </source>
</evidence>
<dbReference type="GO" id="GO:0015562">
    <property type="term" value="F:efflux transmembrane transporter activity"/>
    <property type="evidence" value="ECO:0007669"/>
    <property type="project" value="InterPro"/>
</dbReference>
<dbReference type="Proteomes" id="UP000028534">
    <property type="component" value="Unassembled WGS sequence"/>
</dbReference>
<evidence type="ECO:0000313" key="4">
    <source>
        <dbReference type="Proteomes" id="UP000028534"/>
    </source>
</evidence>
<gene>
    <name evidence="3" type="ORF">CP98_05007</name>
</gene>
<dbReference type="InterPro" id="IPR003423">
    <property type="entry name" value="OMP_efflux"/>
</dbReference>
<dbReference type="EMBL" id="JGVR01000059">
    <property type="protein sequence ID" value="KEZ13025.1"/>
    <property type="molecule type" value="Genomic_DNA"/>
</dbReference>
<evidence type="ECO:0000256" key="2">
    <source>
        <dbReference type="RuleBase" id="RU362097"/>
    </source>
</evidence>
<dbReference type="STRING" id="13690.AX777_13755"/>
<dbReference type="InterPro" id="IPR010131">
    <property type="entry name" value="MdtP/NodT-like"/>
</dbReference>
<feature type="signal peptide" evidence="2">
    <location>
        <begin position="1"/>
        <end position="17"/>
    </location>
</feature>
<evidence type="ECO:0000313" key="3">
    <source>
        <dbReference type="EMBL" id="KEZ13025.1"/>
    </source>
</evidence>
<dbReference type="eggNOG" id="COG1538">
    <property type="taxonomic scope" value="Bacteria"/>
</dbReference>
<keyword evidence="2" id="KW-0732">Signal</keyword>
<dbReference type="SUPFAM" id="SSF56954">
    <property type="entry name" value="Outer membrane efflux proteins (OEP)"/>
    <property type="match status" value="1"/>
</dbReference>
<protein>
    <submittedName>
        <fullName evidence="3">Outer membrane efflux protein</fullName>
    </submittedName>
</protein>
<accession>A0A084E4Y3</accession>
<feature type="chain" id="PRO_5010893433" evidence="2">
    <location>
        <begin position="18"/>
        <end position="468"/>
    </location>
</feature>
<dbReference type="PATRIC" id="fig|13690.10.peg.5175"/>
<proteinExistence type="inferred from homology"/>
<dbReference type="Pfam" id="PF02321">
    <property type="entry name" value="OEP"/>
    <property type="match status" value="2"/>
</dbReference>
<keyword evidence="2" id="KW-0472">Membrane</keyword>
<dbReference type="PANTHER" id="PTHR30203">
    <property type="entry name" value="OUTER MEMBRANE CATION EFFLUX PROTEIN"/>
    <property type="match status" value="1"/>
</dbReference>
<dbReference type="PANTHER" id="PTHR30203:SF21">
    <property type="entry name" value="OUTER MEMBRANE COMPONENT OF MULTIDRUG EFFLUX PUMP-RELATED"/>
    <property type="match status" value="1"/>
</dbReference>
<keyword evidence="2" id="KW-0564">Palmitate</keyword>